<dbReference type="Proteomes" id="UP000010077">
    <property type="component" value="Chromosome"/>
</dbReference>
<gene>
    <name evidence="2" type="ORF">A1OE_980</name>
</gene>
<keyword evidence="1" id="KW-0472">Membrane</keyword>
<keyword evidence="1" id="KW-0812">Transmembrane</keyword>
<dbReference type="HOGENOM" id="CLU_3150670_0_0_5"/>
<dbReference type="KEGG" id="thal:A1OE_980"/>
<dbReference type="EMBL" id="CP003539">
    <property type="protein sequence ID" value="AFX99161.1"/>
    <property type="molecule type" value="Genomic_DNA"/>
</dbReference>
<proteinExistence type="predicted"/>
<dbReference type="AlphaFoldDB" id="K7ZD40"/>
<feature type="transmembrane region" description="Helical" evidence="1">
    <location>
        <begin position="24"/>
        <end position="42"/>
    </location>
</feature>
<keyword evidence="3" id="KW-1185">Reference proteome</keyword>
<reference evidence="2 3" key="1">
    <citation type="journal article" date="2012" name="Proc. Natl. Acad. Sci. U.S.A.">
        <title>Genome streamlining and chemical defense in a coral reef symbiosis.</title>
        <authorList>
            <person name="Kwan J.C."/>
            <person name="Donia M.S."/>
            <person name="Han A.W."/>
            <person name="Hirose E."/>
            <person name="Haygood M.G."/>
            <person name="Schmidt E.W."/>
        </authorList>
    </citation>
    <scope>NUCLEOTIDE SEQUENCE [LARGE SCALE GENOMIC DNA]</scope>
    <source>
        <strain evidence="2 3">L2</strain>
    </source>
</reference>
<sequence length="48" mass="5954">MFIINDKLYLLGVFFNSLRYKYRYSVQVIPFLFIAQIFFTCYKYHLLC</sequence>
<name>K7ZD40_9PROT</name>
<evidence type="ECO:0000313" key="2">
    <source>
        <dbReference type="EMBL" id="AFX99161.1"/>
    </source>
</evidence>
<organism evidence="2 3">
    <name type="scientific">Candidatus Endolissoclinum faulkneri L2</name>
    <dbReference type="NCBI Taxonomy" id="1193729"/>
    <lineage>
        <taxon>Bacteria</taxon>
        <taxon>Pseudomonadati</taxon>
        <taxon>Pseudomonadota</taxon>
        <taxon>Alphaproteobacteria</taxon>
        <taxon>Rhodospirillales</taxon>
        <taxon>Rhodospirillaceae</taxon>
        <taxon>Candidatus Endolissoclinum</taxon>
    </lineage>
</organism>
<keyword evidence="1" id="KW-1133">Transmembrane helix</keyword>
<evidence type="ECO:0000313" key="3">
    <source>
        <dbReference type="Proteomes" id="UP000010077"/>
    </source>
</evidence>
<protein>
    <submittedName>
        <fullName evidence="2">Uncharacterized protein</fullName>
    </submittedName>
</protein>
<accession>K7ZD40</accession>
<evidence type="ECO:0000256" key="1">
    <source>
        <dbReference type="SAM" id="Phobius"/>
    </source>
</evidence>